<dbReference type="Proteomes" id="UP000805841">
    <property type="component" value="Unassembled WGS sequence"/>
</dbReference>
<dbReference type="InterPro" id="IPR000192">
    <property type="entry name" value="Aminotrans_V_dom"/>
</dbReference>
<gene>
    <name evidence="3" type="ORF">HAQ05_14015</name>
</gene>
<dbReference type="EMBL" id="JAAOCA010000016">
    <property type="protein sequence ID" value="MBD1599815.1"/>
    <property type="molecule type" value="Genomic_DNA"/>
</dbReference>
<dbReference type="RefSeq" id="WP_190421585.1">
    <property type="nucleotide sequence ID" value="NZ_JAAOCA010000016.1"/>
</dbReference>
<evidence type="ECO:0000313" key="3">
    <source>
        <dbReference type="EMBL" id="MBD1599815.1"/>
    </source>
</evidence>
<name>A0ABR7Z2W2_9PSED</name>
<evidence type="ECO:0000313" key="4">
    <source>
        <dbReference type="Proteomes" id="UP000805841"/>
    </source>
</evidence>
<reference evidence="3 4" key="1">
    <citation type="journal article" date="2020" name="Insects">
        <title>Bacteria Belonging to Pseudomonas typographi sp. nov. from the Bark Beetle Ips typographus Have Genomic Potential to Aid in the Host Ecology.</title>
        <authorList>
            <person name="Peral-Aranega E."/>
            <person name="Saati-Santamaria Z."/>
            <person name="Kolarik M."/>
            <person name="Rivas R."/>
            <person name="Garcia-Fraile P."/>
        </authorList>
    </citation>
    <scope>NUCLEOTIDE SEQUENCE [LARGE SCALE GENOMIC DNA]</scope>
    <source>
        <strain evidence="3 4">CA3A</strain>
    </source>
</reference>
<dbReference type="Pfam" id="PF00266">
    <property type="entry name" value="Aminotran_5"/>
    <property type="match status" value="1"/>
</dbReference>
<keyword evidence="3" id="KW-0032">Aminotransferase</keyword>
<dbReference type="GO" id="GO:0008483">
    <property type="term" value="F:transaminase activity"/>
    <property type="evidence" value="ECO:0007669"/>
    <property type="project" value="UniProtKB-KW"/>
</dbReference>
<proteinExistence type="predicted"/>
<dbReference type="InterPro" id="IPR015424">
    <property type="entry name" value="PyrdxlP-dep_Trfase"/>
</dbReference>
<sequence>MQSLFNDSELLRFRADTPAYGRWAHFAHGSSSLPPFSVFEAQRRWLDAEERHGTFRSLHLFKDELAQTRQSVARLIGAQEHQIAFLDSTSRGWALALAAAYDGARPVEVITTEHEWGANAMNLLYARSQGRIASLHILYDQETPASAQTVERLSSANANANSLPVVALQAVNPIDGSITQTQGIAAAVQHRDGLLFIDASQAVGQLPVNVQDNGCDVLVFPARKWLRGPKGISVLYLSDRALAMLGAPPVLDIASAVWQSKQKCLPYPDARRFETYEFSPGTRLALKAACDYLLAVGPKRVAAHNQLIREKIAAALQSSPALQALPSARPSALMTFRIDESSANPLLKTLEAAGINANLITQQYARWALQARSHNVLLRLTPHYFTSDAEIERLLQVLSGWPASLFVNNG</sequence>
<organism evidence="3 4">
    <name type="scientific">Pseudomonas typographi</name>
    <dbReference type="NCBI Taxonomy" id="2715964"/>
    <lineage>
        <taxon>Bacteria</taxon>
        <taxon>Pseudomonadati</taxon>
        <taxon>Pseudomonadota</taxon>
        <taxon>Gammaproteobacteria</taxon>
        <taxon>Pseudomonadales</taxon>
        <taxon>Pseudomonadaceae</taxon>
        <taxon>Pseudomonas</taxon>
    </lineage>
</organism>
<dbReference type="PANTHER" id="PTHR43586:SF24">
    <property type="entry name" value="BLR4730 PROTEIN"/>
    <property type="match status" value="1"/>
</dbReference>
<comment type="caution">
    <text evidence="3">The sequence shown here is derived from an EMBL/GenBank/DDBJ whole genome shotgun (WGS) entry which is preliminary data.</text>
</comment>
<keyword evidence="3" id="KW-0808">Transferase</keyword>
<dbReference type="SUPFAM" id="SSF53383">
    <property type="entry name" value="PLP-dependent transferases"/>
    <property type="match status" value="1"/>
</dbReference>
<dbReference type="Gene3D" id="3.90.1150.10">
    <property type="entry name" value="Aspartate Aminotransferase, domain 1"/>
    <property type="match status" value="1"/>
</dbReference>
<accession>A0ABR7Z2W2</accession>
<evidence type="ECO:0000259" key="2">
    <source>
        <dbReference type="Pfam" id="PF00266"/>
    </source>
</evidence>
<evidence type="ECO:0000256" key="1">
    <source>
        <dbReference type="ARBA" id="ARBA00022898"/>
    </source>
</evidence>
<keyword evidence="1" id="KW-0663">Pyridoxal phosphate</keyword>
<dbReference type="InterPro" id="IPR015421">
    <property type="entry name" value="PyrdxlP-dep_Trfase_major"/>
</dbReference>
<protein>
    <submittedName>
        <fullName evidence="3">Aminotransferase class V-fold PLP-dependent enzyme</fullName>
    </submittedName>
</protein>
<feature type="domain" description="Aminotransferase class V" evidence="2">
    <location>
        <begin position="59"/>
        <end position="392"/>
    </location>
</feature>
<dbReference type="InterPro" id="IPR015422">
    <property type="entry name" value="PyrdxlP-dep_Trfase_small"/>
</dbReference>
<dbReference type="Gene3D" id="3.40.640.10">
    <property type="entry name" value="Type I PLP-dependent aspartate aminotransferase-like (Major domain)"/>
    <property type="match status" value="1"/>
</dbReference>
<keyword evidence="4" id="KW-1185">Reference proteome</keyword>
<dbReference type="PANTHER" id="PTHR43586">
    <property type="entry name" value="CYSTEINE DESULFURASE"/>
    <property type="match status" value="1"/>
</dbReference>